<evidence type="ECO:0000256" key="3">
    <source>
        <dbReference type="ARBA" id="ARBA00023143"/>
    </source>
</evidence>
<comment type="similarity">
    <text evidence="2 4">Belongs to the FliE family.</text>
</comment>
<dbReference type="PRINTS" id="PR01006">
    <property type="entry name" value="FLGHOOKFLIE"/>
</dbReference>
<name>A0ABQ1I7X1_9PROT</name>
<dbReference type="HAMAP" id="MF_00724">
    <property type="entry name" value="FliE"/>
    <property type="match status" value="1"/>
</dbReference>
<evidence type="ECO:0000313" key="6">
    <source>
        <dbReference type="Proteomes" id="UP000603352"/>
    </source>
</evidence>
<dbReference type="Proteomes" id="UP000603352">
    <property type="component" value="Unassembled WGS sequence"/>
</dbReference>
<evidence type="ECO:0000256" key="1">
    <source>
        <dbReference type="ARBA" id="ARBA00004117"/>
    </source>
</evidence>
<dbReference type="EMBL" id="BMDZ01000002">
    <property type="protein sequence ID" value="GGB25696.1"/>
    <property type="molecule type" value="Genomic_DNA"/>
</dbReference>
<keyword evidence="3 4" id="KW-0975">Bacterial flagellum</keyword>
<dbReference type="PANTHER" id="PTHR34653:SF1">
    <property type="entry name" value="FLAGELLAR HOOK-BASAL BODY COMPLEX PROTEIN FLIE"/>
    <property type="match status" value="1"/>
</dbReference>
<keyword evidence="6" id="KW-1185">Reference proteome</keyword>
<comment type="subcellular location">
    <subcellularLocation>
        <location evidence="1 4">Bacterial flagellum basal body</location>
    </subcellularLocation>
</comment>
<dbReference type="InterPro" id="IPR001624">
    <property type="entry name" value="FliE"/>
</dbReference>
<accession>A0ABQ1I7X1</accession>
<proteinExistence type="inferred from homology"/>
<dbReference type="PANTHER" id="PTHR34653">
    <property type="match status" value="1"/>
</dbReference>
<organism evidence="5 6">
    <name type="scientific">Tistrella bauzanensis</name>
    <dbReference type="NCBI Taxonomy" id="657419"/>
    <lineage>
        <taxon>Bacteria</taxon>
        <taxon>Pseudomonadati</taxon>
        <taxon>Pseudomonadota</taxon>
        <taxon>Alphaproteobacteria</taxon>
        <taxon>Geminicoccales</taxon>
        <taxon>Geminicoccaceae</taxon>
        <taxon>Tistrella</taxon>
    </lineage>
</organism>
<dbReference type="Pfam" id="PF02049">
    <property type="entry name" value="FliE"/>
    <property type="match status" value="1"/>
</dbReference>
<gene>
    <name evidence="4" type="primary">fliE</name>
    <name evidence="5" type="ORF">GCM10011505_03630</name>
</gene>
<dbReference type="RefSeq" id="WP_188574269.1">
    <property type="nucleotide sequence ID" value="NZ_BMDZ01000002.1"/>
</dbReference>
<evidence type="ECO:0000256" key="2">
    <source>
        <dbReference type="ARBA" id="ARBA00009272"/>
    </source>
</evidence>
<protein>
    <recommendedName>
        <fullName evidence="4">Flagellar hook-basal body complex protein FliE</fullName>
    </recommendedName>
</protein>
<evidence type="ECO:0000256" key="4">
    <source>
        <dbReference type="HAMAP-Rule" id="MF_00724"/>
    </source>
</evidence>
<evidence type="ECO:0000313" key="5">
    <source>
        <dbReference type="EMBL" id="GGB25696.1"/>
    </source>
</evidence>
<comment type="caution">
    <text evidence="5">The sequence shown here is derived from an EMBL/GenBank/DDBJ whole genome shotgun (WGS) entry which is preliminary data.</text>
</comment>
<sequence length="106" mass="10571">MDAKFASAAAAYANAARGLKVPGAAGGDTAGTSGAGGFADMVQDVVGRTVDSSRASERASLGAISGTASLHEVVTSVSAAEVSLQTVVAIRDRVIGAYQEIMRMPI</sequence>
<reference evidence="6" key="1">
    <citation type="journal article" date="2019" name="Int. J. Syst. Evol. Microbiol.">
        <title>The Global Catalogue of Microorganisms (GCM) 10K type strain sequencing project: providing services to taxonomists for standard genome sequencing and annotation.</title>
        <authorList>
            <consortium name="The Broad Institute Genomics Platform"/>
            <consortium name="The Broad Institute Genome Sequencing Center for Infectious Disease"/>
            <person name="Wu L."/>
            <person name="Ma J."/>
        </authorList>
    </citation>
    <scope>NUCLEOTIDE SEQUENCE [LARGE SCALE GENOMIC DNA]</scope>
    <source>
        <strain evidence="6">CGMCC 1.10188</strain>
    </source>
</reference>